<protein>
    <submittedName>
        <fullName evidence="2">Uncharacterized protein</fullName>
    </submittedName>
</protein>
<dbReference type="Proteomes" id="UP001434883">
    <property type="component" value="Unassembled WGS sequence"/>
</dbReference>
<reference evidence="2 3" key="1">
    <citation type="submission" date="2021-06" db="EMBL/GenBank/DDBJ databases">
        <authorList>
            <person name="Palmer J.M."/>
        </authorList>
    </citation>
    <scope>NUCLEOTIDE SEQUENCE [LARGE SCALE GENOMIC DNA]</scope>
    <source>
        <strain evidence="2 3">XC_2019</strain>
        <tissue evidence="2">Muscle</tissue>
    </source>
</reference>
<comment type="caution">
    <text evidence="2">The sequence shown here is derived from an EMBL/GenBank/DDBJ whole genome shotgun (WGS) entry which is preliminary data.</text>
</comment>
<organism evidence="2 3">
    <name type="scientific">Xenoophorus captivus</name>
    <dbReference type="NCBI Taxonomy" id="1517983"/>
    <lineage>
        <taxon>Eukaryota</taxon>
        <taxon>Metazoa</taxon>
        <taxon>Chordata</taxon>
        <taxon>Craniata</taxon>
        <taxon>Vertebrata</taxon>
        <taxon>Euteleostomi</taxon>
        <taxon>Actinopterygii</taxon>
        <taxon>Neopterygii</taxon>
        <taxon>Teleostei</taxon>
        <taxon>Neoteleostei</taxon>
        <taxon>Acanthomorphata</taxon>
        <taxon>Ovalentaria</taxon>
        <taxon>Atherinomorphae</taxon>
        <taxon>Cyprinodontiformes</taxon>
        <taxon>Goodeidae</taxon>
        <taxon>Xenoophorus</taxon>
    </lineage>
</organism>
<sequence length="82" mass="9837">MSGIVEASQSSTRELQEQIDIYKEKNRRELAELQRLLKERGQELDKLVLTTKTLQEEELYFSQHYGMWRMFLLETGIDKRDD</sequence>
<keyword evidence="1" id="KW-0175">Coiled coil</keyword>
<name>A0ABV0RIQ1_9TELE</name>
<keyword evidence="3" id="KW-1185">Reference proteome</keyword>
<evidence type="ECO:0000313" key="2">
    <source>
        <dbReference type="EMBL" id="MEQ2207980.1"/>
    </source>
</evidence>
<dbReference type="EMBL" id="JAHRIN010046959">
    <property type="protein sequence ID" value="MEQ2207980.1"/>
    <property type="molecule type" value="Genomic_DNA"/>
</dbReference>
<dbReference type="PANTHER" id="PTHR46349">
    <property type="entry name" value="CINGULIN-LIKE PROTEIN 1-RELATED"/>
    <property type="match status" value="1"/>
</dbReference>
<evidence type="ECO:0000313" key="3">
    <source>
        <dbReference type="Proteomes" id="UP001434883"/>
    </source>
</evidence>
<dbReference type="PANTHER" id="PTHR46349:SF2">
    <property type="entry name" value="CINGULIN-LIKE PROTEIN 1"/>
    <property type="match status" value="1"/>
</dbReference>
<proteinExistence type="predicted"/>
<feature type="coiled-coil region" evidence="1">
    <location>
        <begin position="5"/>
        <end position="43"/>
    </location>
</feature>
<gene>
    <name evidence="2" type="ORF">XENOCAPTIV_022256</name>
</gene>
<evidence type="ECO:0000256" key="1">
    <source>
        <dbReference type="SAM" id="Coils"/>
    </source>
</evidence>
<accession>A0ABV0RIQ1</accession>